<dbReference type="AlphaFoldDB" id="A0A0A2DIA3"/>
<organism evidence="2 3">
    <name type="scientific">Corynebacterium auriscanis</name>
    <dbReference type="NCBI Taxonomy" id="99807"/>
    <lineage>
        <taxon>Bacteria</taxon>
        <taxon>Bacillati</taxon>
        <taxon>Actinomycetota</taxon>
        <taxon>Actinomycetes</taxon>
        <taxon>Mycobacteriales</taxon>
        <taxon>Corynebacteriaceae</taxon>
        <taxon>Corynebacterium</taxon>
    </lineage>
</organism>
<evidence type="ECO:0000313" key="3">
    <source>
        <dbReference type="Proteomes" id="UP000030145"/>
    </source>
</evidence>
<dbReference type="GeneID" id="300553589"/>
<comment type="caution">
    <text evidence="2">The sequence shown here is derived from an EMBL/GenBank/DDBJ whole genome shotgun (WGS) entry which is preliminary data.</text>
</comment>
<dbReference type="EMBL" id="JRVJ01000004">
    <property type="protein sequence ID" value="KGM18903.1"/>
    <property type="molecule type" value="Genomic_DNA"/>
</dbReference>
<dbReference type="Proteomes" id="UP000030145">
    <property type="component" value="Unassembled WGS sequence"/>
</dbReference>
<dbReference type="RefSeq" id="WP_035113647.1">
    <property type="nucleotide sequence ID" value="NZ_CP047046.1"/>
</dbReference>
<feature type="region of interest" description="Disordered" evidence="1">
    <location>
        <begin position="116"/>
        <end position="149"/>
    </location>
</feature>
<evidence type="ECO:0000256" key="1">
    <source>
        <dbReference type="SAM" id="MobiDB-lite"/>
    </source>
</evidence>
<keyword evidence="3" id="KW-1185">Reference proteome</keyword>
<protein>
    <submittedName>
        <fullName evidence="2">Uncharacterized protein</fullName>
    </submittedName>
</protein>
<reference evidence="2 3" key="1">
    <citation type="submission" date="2014-10" db="EMBL/GenBank/DDBJ databases">
        <title>Whole Genome sequence of Corynebacterium auriscanis strain CIP 106629.</title>
        <authorList>
            <person name="Hassan S.S."/>
            <person name="Jamal S.B."/>
            <person name="Tiwari S."/>
            <person name="Oliveira L.D.C."/>
            <person name="Souza F."/>
            <person name="Mariano D.C."/>
            <person name="Almeida S."/>
            <person name="Dorella F."/>
            <person name="Pereira F."/>
            <person name="Carvalho A."/>
            <person name="Leal C.A."/>
            <person name="Soares S.D.C."/>
            <person name="Figueiredo H.C."/>
            <person name="Silva A."/>
            <person name="Azevedo V.A."/>
        </authorList>
    </citation>
    <scope>NUCLEOTIDE SEQUENCE [LARGE SCALE GENOMIC DNA]</scope>
    <source>
        <strain evidence="2 3">CIP 106629</strain>
    </source>
</reference>
<accession>A0A0A2DIA3</accession>
<evidence type="ECO:0000313" key="2">
    <source>
        <dbReference type="EMBL" id="KGM18903.1"/>
    </source>
</evidence>
<gene>
    <name evidence="2" type="ORF">MA47_04695</name>
</gene>
<proteinExistence type="predicted"/>
<name>A0A0A2DIA3_9CORY</name>
<feature type="compositionally biased region" description="Polar residues" evidence="1">
    <location>
        <begin position="137"/>
        <end position="149"/>
    </location>
</feature>
<sequence length="309" mass="32893">MTAATTLAAGGWARWRARQSGETSRAHFYLIAPAQHLWQPTSGWSLDVARLCEGAGLSLHDAHFFHHPTSTGVSPYPGRGSMARCVVSIPSTARDGFKHAAAGCGVIAVETPEARTNRGPAQLGHNPVVPPARAHRASSQSDHTASAPTDVTVPVESGWLLGLNGYGRAVEIFPVPGSTVLVLGPAPLVQIALRKLPWLPGLFTVISAENPASALQTARPHNASSADSSTQNVETLWRRAWDPHQTRIVVADHAAIAPTLCSAADAIIDLTTDVGRCTIRSPWPTTEERRPDHTDAQRSNAILHFTLSA</sequence>